<gene>
    <name evidence="2" type="ORF">GCM10007053_13900</name>
</gene>
<reference evidence="2" key="1">
    <citation type="journal article" date="2014" name="Int. J. Syst. Evol. Microbiol.">
        <title>Complete genome sequence of Corynebacterium casei LMG S-19264T (=DSM 44701T), isolated from a smear-ripened cheese.</title>
        <authorList>
            <consortium name="US DOE Joint Genome Institute (JGI-PGF)"/>
            <person name="Walter F."/>
            <person name="Albersmeier A."/>
            <person name="Kalinowski J."/>
            <person name="Ruckert C."/>
        </authorList>
    </citation>
    <scope>NUCLEOTIDE SEQUENCE</scope>
    <source>
        <strain evidence="2">KCTC 23430</strain>
    </source>
</reference>
<proteinExistence type="predicted"/>
<dbReference type="Proteomes" id="UP000644693">
    <property type="component" value="Unassembled WGS sequence"/>
</dbReference>
<feature type="transmembrane region" description="Helical" evidence="1">
    <location>
        <begin position="6"/>
        <end position="27"/>
    </location>
</feature>
<organism evidence="2 3">
    <name type="scientific">Parahalioglobus pacificus</name>
    <dbReference type="NCBI Taxonomy" id="930806"/>
    <lineage>
        <taxon>Bacteria</taxon>
        <taxon>Pseudomonadati</taxon>
        <taxon>Pseudomonadota</taxon>
        <taxon>Gammaproteobacteria</taxon>
        <taxon>Cellvibrionales</taxon>
        <taxon>Halieaceae</taxon>
        <taxon>Parahalioglobus</taxon>
    </lineage>
</organism>
<protein>
    <recommendedName>
        <fullName evidence="4">DUF3301 domain-containing protein</fullName>
    </recommendedName>
</protein>
<name>A0A918XH87_9GAMM</name>
<evidence type="ECO:0000313" key="2">
    <source>
        <dbReference type="EMBL" id="GHD31145.1"/>
    </source>
</evidence>
<reference evidence="2" key="2">
    <citation type="submission" date="2020-09" db="EMBL/GenBank/DDBJ databases">
        <authorList>
            <person name="Sun Q."/>
            <person name="Kim S."/>
        </authorList>
    </citation>
    <scope>NUCLEOTIDE SEQUENCE</scope>
    <source>
        <strain evidence="2">KCTC 23430</strain>
    </source>
</reference>
<evidence type="ECO:0000313" key="3">
    <source>
        <dbReference type="Proteomes" id="UP000644693"/>
    </source>
</evidence>
<dbReference type="AlphaFoldDB" id="A0A918XH87"/>
<dbReference type="Pfam" id="PF11743">
    <property type="entry name" value="DUF3301"/>
    <property type="match status" value="1"/>
</dbReference>
<evidence type="ECO:0000256" key="1">
    <source>
        <dbReference type="SAM" id="Phobius"/>
    </source>
</evidence>
<keyword evidence="1" id="KW-0472">Membrane</keyword>
<sequence length="113" mass="13170">MDPLYMYLSLGELLVLFLFGGAAVFFLSAIRIRELALQAVQRASKQDDFQLLDQSVHIQRLSLSRDSDGRWRVWRQYRFDYSFDGVVRQQGHVIMLGKRMQALVVAEPDRVLH</sequence>
<accession>A0A918XH87</accession>
<evidence type="ECO:0008006" key="4">
    <source>
        <dbReference type="Google" id="ProtNLM"/>
    </source>
</evidence>
<keyword evidence="3" id="KW-1185">Reference proteome</keyword>
<dbReference type="EMBL" id="BMYM01000001">
    <property type="protein sequence ID" value="GHD31145.1"/>
    <property type="molecule type" value="Genomic_DNA"/>
</dbReference>
<dbReference type="InterPro" id="IPR021732">
    <property type="entry name" value="DUF3301"/>
</dbReference>
<keyword evidence="1" id="KW-1133">Transmembrane helix</keyword>
<keyword evidence="1" id="KW-0812">Transmembrane</keyword>
<comment type="caution">
    <text evidence="2">The sequence shown here is derived from an EMBL/GenBank/DDBJ whole genome shotgun (WGS) entry which is preliminary data.</text>
</comment>